<proteinExistence type="predicted"/>
<protein>
    <submittedName>
        <fullName evidence="1">Uncharacterized protein</fullName>
    </submittedName>
</protein>
<organism evidence="1 2">
    <name type="scientific">Diphasiastrum complanatum</name>
    <name type="common">Issler's clubmoss</name>
    <name type="synonym">Lycopodium complanatum</name>
    <dbReference type="NCBI Taxonomy" id="34168"/>
    <lineage>
        <taxon>Eukaryota</taxon>
        <taxon>Viridiplantae</taxon>
        <taxon>Streptophyta</taxon>
        <taxon>Embryophyta</taxon>
        <taxon>Tracheophyta</taxon>
        <taxon>Lycopodiopsida</taxon>
        <taxon>Lycopodiales</taxon>
        <taxon>Lycopodiaceae</taxon>
        <taxon>Lycopodioideae</taxon>
        <taxon>Diphasiastrum</taxon>
    </lineage>
</organism>
<keyword evidence="2" id="KW-1185">Reference proteome</keyword>
<accession>A0ACC2AEI6</accession>
<name>A0ACC2AEI6_DIPCM</name>
<evidence type="ECO:0000313" key="1">
    <source>
        <dbReference type="EMBL" id="KAJ7515983.1"/>
    </source>
</evidence>
<reference evidence="2" key="1">
    <citation type="journal article" date="2024" name="Proc. Natl. Acad. Sci. U.S.A.">
        <title>Extraordinary preservation of gene collinearity over three hundred million years revealed in homosporous lycophytes.</title>
        <authorList>
            <person name="Li C."/>
            <person name="Wickell D."/>
            <person name="Kuo L.Y."/>
            <person name="Chen X."/>
            <person name="Nie B."/>
            <person name="Liao X."/>
            <person name="Peng D."/>
            <person name="Ji J."/>
            <person name="Jenkins J."/>
            <person name="Williams M."/>
            <person name="Shu S."/>
            <person name="Plott C."/>
            <person name="Barry K."/>
            <person name="Rajasekar S."/>
            <person name="Grimwood J."/>
            <person name="Han X."/>
            <person name="Sun S."/>
            <person name="Hou Z."/>
            <person name="He W."/>
            <person name="Dai G."/>
            <person name="Sun C."/>
            <person name="Schmutz J."/>
            <person name="Leebens-Mack J.H."/>
            <person name="Li F.W."/>
            <person name="Wang L."/>
        </authorList>
    </citation>
    <scope>NUCLEOTIDE SEQUENCE [LARGE SCALE GENOMIC DNA]</scope>
    <source>
        <strain evidence="2">cv. PW_Plant_1</strain>
    </source>
</reference>
<dbReference type="EMBL" id="CM055113">
    <property type="protein sequence ID" value="KAJ7515983.1"/>
    <property type="molecule type" value="Genomic_DNA"/>
</dbReference>
<sequence length="121" mass="13693">MSECVLHAFVTTLSPAASHYCEKARWALDRAGVNYTHVPVLHRIYTRNLGGTSCPKLIIGDSNDRVILQDSNDILRYADKNVSEEDWLCPAEKTLLNDVSAWCKLPEIPDFIEWLPFTITS</sequence>
<gene>
    <name evidence="1" type="ORF">O6H91_22G037100</name>
</gene>
<dbReference type="Proteomes" id="UP001162992">
    <property type="component" value="Chromosome 22"/>
</dbReference>
<evidence type="ECO:0000313" key="2">
    <source>
        <dbReference type="Proteomes" id="UP001162992"/>
    </source>
</evidence>
<comment type="caution">
    <text evidence="1">The sequence shown here is derived from an EMBL/GenBank/DDBJ whole genome shotgun (WGS) entry which is preliminary data.</text>
</comment>